<feature type="transmembrane region" description="Helical" evidence="1">
    <location>
        <begin position="17"/>
        <end position="42"/>
    </location>
</feature>
<feature type="transmembrane region" description="Helical" evidence="1">
    <location>
        <begin position="206"/>
        <end position="226"/>
    </location>
</feature>
<feature type="transmembrane region" description="Helical" evidence="1">
    <location>
        <begin position="177"/>
        <end position="194"/>
    </location>
</feature>
<proteinExistence type="predicted"/>
<organism evidence="2 3">
    <name type="scientific">Croceibacterium salegens</name>
    <dbReference type="NCBI Taxonomy" id="1737568"/>
    <lineage>
        <taxon>Bacteria</taxon>
        <taxon>Pseudomonadati</taxon>
        <taxon>Pseudomonadota</taxon>
        <taxon>Alphaproteobacteria</taxon>
        <taxon>Sphingomonadales</taxon>
        <taxon>Erythrobacteraceae</taxon>
        <taxon>Croceibacterium</taxon>
    </lineage>
</organism>
<name>A0A6I4SZS2_9SPHN</name>
<evidence type="ECO:0000313" key="2">
    <source>
        <dbReference type="EMBL" id="MXO60868.1"/>
    </source>
</evidence>
<dbReference type="Proteomes" id="UP000433652">
    <property type="component" value="Unassembled WGS sequence"/>
</dbReference>
<dbReference type="AlphaFoldDB" id="A0A6I4SZS2"/>
<protein>
    <submittedName>
        <fullName evidence="2">Uncharacterized protein</fullName>
    </submittedName>
</protein>
<comment type="caution">
    <text evidence="2">The sequence shown here is derived from an EMBL/GenBank/DDBJ whole genome shotgun (WGS) entry which is preliminary data.</text>
</comment>
<sequence>MATAAIETPPIQRERAFYFYMSLAILMTCVAGFGFFFAIGASSFASPWWVHVHAVSMSTWVALYVAQNYLVYRGALAGHRQLGVLAAAWSVWIVVVGLVVTIWVIAAHRLPPFFTPNFFLVMDWFNIVAFAGLAWNALRLRARSDWHKRLMFGAMVQLIAVAWGRLVLPILFDQRGMWLILVILLCYIGAAMAFDKRVHGKVHPAHYWSAGTLVGWVVLAFAAANLPPVVAYANALSG</sequence>
<gene>
    <name evidence="2" type="ORF">GRI89_15100</name>
</gene>
<feature type="transmembrane region" description="Helical" evidence="1">
    <location>
        <begin position="82"/>
        <end position="106"/>
    </location>
</feature>
<dbReference type="RefSeq" id="WP_159797423.1">
    <property type="nucleotide sequence ID" value="NZ_WTYM01000058.1"/>
</dbReference>
<feature type="transmembrane region" description="Helical" evidence="1">
    <location>
        <begin position="48"/>
        <end position="70"/>
    </location>
</feature>
<keyword evidence="1" id="KW-1133">Transmembrane helix</keyword>
<keyword evidence="1" id="KW-0812">Transmembrane</keyword>
<dbReference type="EMBL" id="WTYM01000058">
    <property type="protein sequence ID" value="MXO60868.1"/>
    <property type="molecule type" value="Genomic_DNA"/>
</dbReference>
<evidence type="ECO:0000256" key="1">
    <source>
        <dbReference type="SAM" id="Phobius"/>
    </source>
</evidence>
<keyword evidence="1" id="KW-0472">Membrane</keyword>
<keyword evidence="3" id="KW-1185">Reference proteome</keyword>
<feature type="transmembrane region" description="Helical" evidence="1">
    <location>
        <begin position="150"/>
        <end position="171"/>
    </location>
</feature>
<feature type="transmembrane region" description="Helical" evidence="1">
    <location>
        <begin position="118"/>
        <end position="138"/>
    </location>
</feature>
<evidence type="ECO:0000313" key="3">
    <source>
        <dbReference type="Proteomes" id="UP000433652"/>
    </source>
</evidence>
<dbReference type="OrthoDB" id="648493at2"/>
<accession>A0A6I4SZS2</accession>
<reference evidence="2 3" key="1">
    <citation type="submission" date="2019-12" db="EMBL/GenBank/DDBJ databases">
        <title>Genomic-based taxomic classification of the family Erythrobacteraceae.</title>
        <authorList>
            <person name="Xu L."/>
        </authorList>
    </citation>
    <scope>NUCLEOTIDE SEQUENCE [LARGE SCALE GENOMIC DNA]</scope>
    <source>
        <strain evidence="2 3">MCCC 1K01500</strain>
    </source>
</reference>